<dbReference type="PANTHER" id="PTHR33798:SF5">
    <property type="entry name" value="FLAVIN REDUCTASE LIKE DOMAIN-CONTAINING PROTEIN"/>
    <property type="match status" value="1"/>
</dbReference>
<evidence type="ECO:0000256" key="4">
    <source>
        <dbReference type="ARBA" id="ARBA00038054"/>
    </source>
</evidence>
<evidence type="ECO:0000259" key="5">
    <source>
        <dbReference type="SMART" id="SM00903"/>
    </source>
</evidence>
<dbReference type="InterPro" id="IPR002563">
    <property type="entry name" value="Flavin_Rdtase-like_dom"/>
</dbReference>
<organism evidence="6 7">
    <name type="scientific">Pseudozyma flocculosa PF-1</name>
    <dbReference type="NCBI Taxonomy" id="1277687"/>
    <lineage>
        <taxon>Eukaryota</taxon>
        <taxon>Fungi</taxon>
        <taxon>Dikarya</taxon>
        <taxon>Basidiomycota</taxon>
        <taxon>Ustilaginomycotina</taxon>
        <taxon>Ustilaginomycetes</taxon>
        <taxon>Ustilaginales</taxon>
        <taxon>Ustilaginaceae</taxon>
        <taxon>Pseudozyma</taxon>
    </lineage>
</organism>
<comment type="similarity">
    <text evidence="4">Belongs to the flavoredoxin family.</text>
</comment>
<dbReference type="eggNOG" id="ENOG502S020">
    <property type="taxonomic scope" value="Eukaryota"/>
</dbReference>
<dbReference type="AlphaFoldDB" id="A0A061H7F5"/>
<dbReference type="SUPFAM" id="SSF50475">
    <property type="entry name" value="FMN-binding split barrel"/>
    <property type="match status" value="1"/>
</dbReference>
<dbReference type="Gene3D" id="2.30.110.10">
    <property type="entry name" value="Electron Transport, Fmn-binding Protein, Chain A"/>
    <property type="match status" value="1"/>
</dbReference>
<dbReference type="GO" id="GO:0010181">
    <property type="term" value="F:FMN binding"/>
    <property type="evidence" value="ECO:0007669"/>
    <property type="project" value="InterPro"/>
</dbReference>
<dbReference type="Pfam" id="PF01613">
    <property type="entry name" value="Flavin_Reduct"/>
    <property type="match status" value="1"/>
</dbReference>
<dbReference type="SMART" id="SM00903">
    <property type="entry name" value="Flavin_Reduct"/>
    <property type="match status" value="1"/>
</dbReference>
<dbReference type="OrthoDB" id="298012at2759"/>
<dbReference type="InterPro" id="IPR012349">
    <property type="entry name" value="Split_barrel_FMN-bd"/>
</dbReference>
<dbReference type="RefSeq" id="XP_007879360.1">
    <property type="nucleotide sequence ID" value="XM_007881169.1"/>
</dbReference>
<dbReference type="PANTHER" id="PTHR33798">
    <property type="entry name" value="FLAVOPROTEIN OXYGENASE"/>
    <property type="match status" value="1"/>
</dbReference>
<name>A0A061H7F5_9BASI</name>
<keyword evidence="2" id="KW-0285">Flavoprotein</keyword>
<gene>
    <name evidence="6" type="ORF">PFL1_03650</name>
</gene>
<accession>A0A061H7F5</accession>
<evidence type="ECO:0000256" key="1">
    <source>
        <dbReference type="ARBA" id="ARBA00001917"/>
    </source>
</evidence>
<dbReference type="KEGG" id="pfp:PFL1_03650"/>
<evidence type="ECO:0000313" key="6">
    <source>
        <dbReference type="EMBL" id="EPQ28847.1"/>
    </source>
</evidence>
<sequence>MASKYPPFKEAEAARPEFDTSASYTLTKTVDPDFKAGQGLNSHPAASAAASDSASYHVIELGKTEISPAMIYKLLISGIAPRPVALVTTLNEDGSPNLAPISWYQMVSHNPATVMISFGGSEDRRKDSELNIGRLGEFSISASCEPMAEALNFASIDSPHGVSEFALTGLTPVKSKTIQTPRIKESPFSMECTVLEEKKLYDANGKHTTTLVLGNIKAIHIRKDTINPQTGAIDAQKTLPITRIGGLQYARTTVGYELERPKWDVVKDTPEVKQALERGVKPVFENTDPILEKYP</sequence>
<keyword evidence="3" id="KW-0288">FMN</keyword>
<dbReference type="GeneID" id="19317758"/>
<feature type="domain" description="Flavin reductase like" evidence="5">
    <location>
        <begin position="77"/>
        <end position="229"/>
    </location>
</feature>
<dbReference type="HOGENOM" id="CLU_059021_3_0_1"/>
<reference evidence="6 7" key="1">
    <citation type="journal article" date="2013" name="Plant Cell">
        <title>The transition from a phytopathogenic smut ancestor to an anamorphic biocontrol agent deciphered by comparative whole-genome analysis.</title>
        <authorList>
            <person name="Lefebvre F."/>
            <person name="Joly D.L."/>
            <person name="Labbe C."/>
            <person name="Teichmann B."/>
            <person name="Linning R."/>
            <person name="Belzile F."/>
            <person name="Bakkeren G."/>
            <person name="Belanger R.R."/>
        </authorList>
    </citation>
    <scope>NUCLEOTIDE SEQUENCE [LARGE SCALE GENOMIC DNA]</scope>
    <source>
        <strain evidence="6 7">PF-1</strain>
    </source>
</reference>
<dbReference type="Proteomes" id="UP000053664">
    <property type="component" value="Unassembled WGS sequence"/>
</dbReference>
<protein>
    <recommendedName>
        <fullName evidence="5">Flavin reductase like domain-containing protein</fullName>
    </recommendedName>
</protein>
<comment type="cofactor">
    <cofactor evidence="1">
        <name>FMN</name>
        <dbReference type="ChEBI" id="CHEBI:58210"/>
    </cofactor>
</comment>
<evidence type="ECO:0000256" key="3">
    <source>
        <dbReference type="ARBA" id="ARBA00022643"/>
    </source>
</evidence>
<proteinExistence type="inferred from homology"/>
<evidence type="ECO:0000256" key="2">
    <source>
        <dbReference type="ARBA" id="ARBA00022630"/>
    </source>
</evidence>
<evidence type="ECO:0000313" key="7">
    <source>
        <dbReference type="Proteomes" id="UP000053664"/>
    </source>
</evidence>
<dbReference type="EMBL" id="KE361633">
    <property type="protein sequence ID" value="EPQ28847.1"/>
    <property type="molecule type" value="Genomic_DNA"/>
</dbReference>